<dbReference type="NCBIfam" id="TIGR02532">
    <property type="entry name" value="IV_pilin_GFxxxE"/>
    <property type="match status" value="1"/>
</dbReference>
<protein>
    <recommendedName>
        <fullName evidence="2">Type II secretion system protein H</fullName>
    </recommendedName>
    <alternativeName>
        <fullName evidence="9">General secretion pathway protein H</fullName>
    </alternativeName>
</protein>
<organism evidence="11 12">
    <name type="scientific">Paraglaciecola hydrolytica</name>
    <dbReference type="NCBI Taxonomy" id="1799789"/>
    <lineage>
        <taxon>Bacteria</taxon>
        <taxon>Pseudomonadati</taxon>
        <taxon>Pseudomonadota</taxon>
        <taxon>Gammaproteobacteria</taxon>
        <taxon>Alteromonadales</taxon>
        <taxon>Alteromonadaceae</taxon>
        <taxon>Paraglaciecola</taxon>
    </lineage>
</organism>
<keyword evidence="5" id="KW-0997">Cell inner membrane</keyword>
<dbReference type="Gene3D" id="3.55.40.10">
    <property type="entry name" value="minor pseudopilin epsh domain"/>
    <property type="match status" value="1"/>
</dbReference>
<dbReference type="InterPro" id="IPR045584">
    <property type="entry name" value="Pilin-like"/>
</dbReference>
<dbReference type="SUPFAM" id="SSF54523">
    <property type="entry name" value="Pili subunits"/>
    <property type="match status" value="1"/>
</dbReference>
<evidence type="ECO:0000256" key="1">
    <source>
        <dbReference type="ARBA" id="ARBA00004377"/>
    </source>
</evidence>
<dbReference type="STRING" id="1799789.AX660_18045"/>
<dbReference type="GO" id="GO:0015628">
    <property type="term" value="P:protein secretion by the type II secretion system"/>
    <property type="evidence" value="ECO:0007669"/>
    <property type="project" value="InterPro"/>
</dbReference>
<sequence length="211" mass="23987">MTQLQRNMLKHHKHAGFTLLEVMLVLVIMGLAASAIVFGFGGQDRVEQTKKQSQRFEVVFNMASDFAVLNQQTLGLRIEAEKNTYHFLVLDDEQQWQMFEADPTFAAYELPEDFSLELNLDDLPWDTEDSLFDDKVFDEQLSVSNEGVEIGKEEEKRPEPPQVFIMSSGDITPFSLLFGYVPSFGSEQAVYFRINGEDAIPLKREGPLDAP</sequence>
<gene>
    <name evidence="11" type="ORF">AX660_18045</name>
</gene>
<evidence type="ECO:0000256" key="7">
    <source>
        <dbReference type="ARBA" id="ARBA00022989"/>
    </source>
</evidence>
<accession>A0A135ZZ64</accession>
<dbReference type="GO" id="GO:0015627">
    <property type="term" value="C:type II protein secretion system complex"/>
    <property type="evidence" value="ECO:0007669"/>
    <property type="project" value="InterPro"/>
</dbReference>
<dbReference type="OrthoDB" id="5730913at2"/>
<keyword evidence="12" id="KW-1185">Reference proteome</keyword>
<evidence type="ECO:0000256" key="8">
    <source>
        <dbReference type="ARBA" id="ARBA00023136"/>
    </source>
</evidence>
<dbReference type="InterPro" id="IPR049875">
    <property type="entry name" value="TypeII_GspH"/>
</dbReference>
<keyword evidence="6 10" id="KW-0812">Transmembrane</keyword>
<evidence type="ECO:0000256" key="5">
    <source>
        <dbReference type="ARBA" id="ARBA00022519"/>
    </source>
</evidence>
<feature type="transmembrane region" description="Helical" evidence="10">
    <location>
        <begin position="20"/>
        <end position="41"/>
    </location>
</feature>
<dbReference type="PRINTS" id="PR00885">
    <property type="entry name" value="BCTERIALGSPH"/>
</dbReference>
<evidence type="ECO:0000313" key="12">
    <source>
        <dbReference type="Proteomes" id="UP000070299"/>
    </source>
</evidence>
<keyword evidence="7 10" id="KW-1133">Transmembrane helix</keyword>
<evidence type="ECO:0000256" key="2">
    <source>
        <dbReference type="ARBA" id="ARBA00021549"/>
    </source>
</evidence>
<keyword evidence="4" id="KW-0488">Methylation</keyword>
<dbReference type="NCBIfam" id="TIGR01708">
    <property type="entry name" value="typeII_sec_gspH"/>
    <property type="match status" value="1"/>
</dbReference>
<dbReference type="Proteomes" id="UP000070299">
    <property type="component" value="Unassembled WGS sequence"/>
</dbReference>
<comment type="caution">
    <text evidence="11">The sequence shown here is derived from an EMBL/GenBank/DDBJ whole genome shotgun (WGS) entry which is preliminary data.</text>
</comment>
<evidence type="ECO:0000256" key="4">
    <source>
        <dbReference type="ARBA" id="ARBA00022481"/>
    </source>
</evidence>
<evidence type="ECO:0000256" key="10">
    <source>
        <dbReference type="SAM" id="Phobius"/>
    </source>
</evidence>
<evidence type="ECO:0000256" key="9">
    <source>
        <dbReference type="ARBA" id="ARBA00030775"/>
    </source>
</evidence>
<name>A0A135ZZ64_9ALTE</name>
<dbReference type="InterPro" id="IPR012902">
    <property type="entry name" value="N_methyl_site"/>
</dbReference>
<dbReference type="RefSeq" id="WP_068378411.1">
    <property type="nucleotide sequence ID" value="NZ_LSNE01000007.1"/>
</dbReference>
<dbReference type="EMBL" id="LSNE01000007">
    <property type="protein sequence ID" value="KXI28275.1"/>
    <property type="molecule type" value="Genomic_DNA"/>
</dbReference>
<keyword evidence="3" id="KW-1003">Cell membrane</keyword>
<keyword evidence="8 10" id="KW-0472">Membrane</keyword>
<comment type="subcellular location">
    <subcellularLocation>
        <location evidence="1">Cell inner membrane</location>
        <topology evidence="1">Single-pass membrane protein</topology>
    </subcellularLocation>
</comment>
<dbReference type="GO" id="GO:0005886">
    <property type="term" value="C:plasma membrane"/>
    <property type="evidence" value="ECO:0007669"/>
    <property type="project" value="UniProtKB-SubCell"/>
</dbReference>
<dbReference type="AlphaFoldDB" id="A0A135ZZ64"/>
<dbReference type="PROSITE" id="PS00409">
    <property type="entry name" value="PROKAR_NTER_METHYL"/>
    <property type="match status" value="1"/>
</dbReference>
<dbReference type="Pfam" id="PF07963">
    <property type="entry name" value="N_methyl"/>
    <property type="match status" value="1"/>
</dbReference>
<reference evidence="12" key="1">
    <citation type="submission" date="2016-02" db="EMBL/GenBank/DDBJ databases">
        <authorList>
            <person name="Schultz-Johansen M."/>
            <person name="Glaring M.A."/>
            <person name="Bech P.K."/>
            <person name="Stougaard P."/>
        </authorList>
    </citation>
    <scope>NUCLEOTIDE SEQUENCE [LARGE SCALE GENOMIC DNA]</scope>
    <source>
        <strain evidence="12">S66</strain>
    </source>
</reference>
<dbReference type="InterPro" id="IPR002416">
    <property type="entry name" value="T2SS_protein-GspH"/>
</dbReference>
<evidence type="ECO:0000256" key="3">
    <source>
        <dbReference type="ARBA" id="ARBA00022475"/>
    </source>
</evidence>
<proteinExistence type="predicted"/>
<evidence type="ECO:0000313" key="11">
    <source>
        <dbReference type="EMBL" id="KXI28275.1"/>
    </source>
</evidence>
<evidence type="ECO:0000256" key="6">
    <source>
        <dbReference type="ARBA" id="ARBA00022692"/>
    </source>
</evidence>